<evidence type="ECO:0000256" key="2">
    <source>
        <dbReference type="ARBA" id="ARBA00002714"/>
    </source>
</evidence>
<evidence type="ECO:0000256" key="6">
    <source>
        <dbReference type="ARBA" id="ARBA00013023"/>
    </source>
</evidence>
<keyword evidence="12 22" id="KW-0067">ATP-binding</keyword>
<evidence type="ECO:0000256" key="3">
    <source>
        <dbReference type="ARBA" id="ARBA00004799"/>
    </source>
</evidence>
<dbReference type="InterPro" id="IPR004101">
    <property type="entry name" value="Mur_ligase_C"/>
</dbReference>
<dbReference type="GO" id="GO:0046872">
    <property type="term" value="F:metal ion binding"/>
    <property type="evidence" value="ECO:0007669"/>
    <property type="project" value="UniProtKB-KW"/>
</dbReference>
<comment type="cofactor">
    <cofactor evidence="1">
        <name>Mg(2+)</name>
        <dbReference type="ChEBI" id="CHEBI:18420"/>
    </cofactor>
</comment>
<dbReference type="EMBL" id="DSFP01000041">
    <property type="protein sequence ID" value="HEW46030.1"/>
    <property type="molecule type" value="Genomic_DNA"/>
</dbReference>
<dbReference type="InterPro" id="IPR001645">
    <property type="entry name" value="Folylpolyglutamate_synth"/>
</dbReference>
<evidence type="ECO:0000256" key="12">
    <source>
        <dbReference type="ARBA" id="ARBA00022840"/>
    </source>
</evidence>
<dbReference type="Gene3D" id="3.90.190.20">
    <property type="entry name" value="Mur ligase, C-terminal domain"/>
    <property type="match status" value="1"/>
</dbReference>
<name>A0A7C2ZEL1_9AQUI</name>
<keyword evidence="14" id="KW-0289">Folate biosynthesis</keyword>
<keyword evidence="9 22" id="KW-0436">Ligase</keyword>
<evidence type="ECO:0000256" key="9">
    <source>
        <dbReference type="ARBA" id="ARBA00022598"/>
    </source>
</evidence>
<dbReference type="InterPro" id="IPR013221">
    <property type="entry name" value="Mur_ligase_cen"/>
</dbReference>
<dbReference type="InterPro" id="IPR036565">
    <property type="entry name" value="Mur-like_cat_sf"/>
</dbReference>
<feature type="domain" description="Mur ligase C-terminal" evidence="23">
    <location>
        <begin position="280"/>
        <end position="382"/>
    </location>
</feature>
<evidence type="ECO:0000256" key="17">
    <source>
        <dbReference type="ARBA" id="ARBA00032510"/>
    </source>
</evidence>
<dbReference type="FunFam" id="3.40.1190.10:FF:000011">
    <property type="entry name" value="Folylpolyglutamate synthase/dihydrofolate synthase"/>
    <property type="match status" value="1"/>
</dbReference>
<dbReference type="Pfam" id="PF02875">
    <property type="entry name" value="Mur_ligase_C"/>
    <property type="match status" value="1"/>
</dbReference>
<dbReference type="SUPFAM" id="SSF53244">
    <property type="entry name" value="MurD-like peptide ligases, peptide-binding domain"/>
    <property type="match status" value="1"/>
</dbReference>
<comment type="pathway">
    <text evidence="3">Cofactor biosynthesis; tetrahydrofolate biosynthesis; 7,8-dihydrofolate from 2-amino-4-hydroxy-6-hydroxymethyl-7,8-dihydropteridine diphosphate and 4-aminobenzoate: step 2/2.</text>
</comment>
<comment type="similarity">
    <text evidence="5 22">Belongs to the folylpolyglutamate synthase family.</text>
</comment>
<accession>A0A7C2ZEL1</accession>
<evidence type="ECO:0000256" key="14">
    <source>
        <dbReference type="ARBA" id="ARBA00022909"/>
    </source>
</evidence>
<evidence type="ECO:0000256" key="16">
    <source>
        <dbReference type="ARBA" id="ARBA00030592"/>
    </source>
</evidence>
<evidence type="ECO:0000256" key="13">
    <source>
        <dbReference type="ARBA" id="ARBA00022842"/>
    </source>
</evidence>
<sequence length="408" mass="47174">MYVYDFYKGKDYHIVPTLERIERAVDYLGLKPSYASIQVGGTNGKGSTCAFISNLLQHHDYKVGWFVSPHLFDERERWRINGRKIPEERLSYLIKELKNVFERFELTYFEACTLLALRYFEEEGVDLAVFEVGMGGRWDATKVCLPEVCVITNIQRDHTKWLGADCESRAVEKLGIYRRGKPLVLGSMRYPLYPKALEMCREEDLYVAGIDFFSYGRVEGLTTLMDFYKDDAMDLKEVELGLWGRYQIDNASLALRATGLLIELEEQRVRRALKNTRWEGRMEIVRKDPLLILDGAHNPDGVARVVKEVKSHLGSLTPVFTALREKEWDLSLTYLRSLSDKLYLVPIKHHRGEDIQKVYQKAKELGFKEIHLLEEARQALDLQENIIVLGSLYLIGEIKEILEGVHEG</sequence>
<comment type="pathway">
    <text evidence="4">Cofactor biosynthesis; tetrahydrofolylpolyglutamate biosynthesis.</text>
</comment>
<evidence type="ECO:0000256" key="5">
    <source>
        <dbReference type="ARBA" id="ARBA00008276"/>
    </source>
</evidence>
<dbReference type="Pfam" id="PF08245">
    <property type="entry name" value="Mur_ligase_M"/>
    <property type="match status" value="1"/>
</dbReference>
<comment type="catalytic activity">
    <reaction evidence="21">
        <text>7,8-dihydropteroate + L-glutamate + ATP = 7,8-dihydrofolate + ADP + phosphate + H(+)</text>
        <dbReference type="Rhea" id="RHEA:23584"/>
        <dbReference type="ChEBI" id="CHEBI:15378"/>
        <dbReference type="ChEBI" id="CHEBI:17839"/>
        <dbReference type="ChEBI" id="CHEBI:29985"/>
        <dbReference type="ChEBI" id="CHEBI:30616"/>
        <dbReference type="ChEBI" id="CHEBI:43474"/>
        <dbReference type="ChEBI" id="CHEBI:57451"/>
        <dbReference type="ChEBI" id="CHEBI:456216"/>
        <dbReference type="EC" id="6.3.2.12"/>
    </reaction>
</comment>
<dbReference type="InterPro" id="IPR036615">
    <property type="entry name" value="Mur_ligase_C_dom_sf"/>
</dbReference>
<evidence type="ECO:0000259" key="23">
    <source>
        <dbReference type="Pfam" id="PF02875"/>
    </source>
</evidence>
<keyword evidence="11 22" id="KW-0547">Nucleotide-binding</keyword>
<comment type="catalytic activity">
    <reaction evidence="20">
        <text>(6R)-5,10-methylenetetrahydrofolyl-(gamma-L-Glu)(n) + L-glutamate + ATP = (6R)-5,10-methylenetetrahydrofolyl-(gamma-L-Glu)(n+1) + ADP + phosphate + H(+)</text>
        <dbReference type="Rhea" id="RHEA:51912"/>
        <dbReference type="Rhea" id="RHEA-COMP:13257"/>
        <dbReference type="Rhea" id="RHEA-COMP:13258"/>
        <dbReference type="ChEBI" id="CHEBI:15378"/>
        <dbReference type="ChEBI" id="CHEBI:29985"/>
        <dbReference type="ChEBI" id="CHEBI:30616"/>
        <dbReference type="ChEBI" id="CHEBI:43474"/>
        <dbReference type="ChEBI" id="CHEBI:136572"/>
        <dbReference type="ChEBI" id="CHEBI:456216"/>
        <dbReference type="EC" id="6.3.2.17"/>
    </reaction>
</comment>
<dbReference type="GO" id="GO:0005524">
    <property type="term" value="F:ATP binding"/>
    <property type="evidence" value="ECO:0007669"/>
    <property type="project" value="UniProtKB-KW"/>
</dbReference>
<organism evidence="25">
    <name type="scientific">Hydrogenobacter sp</name>
    <dbReference type="NCBI Taxonomy" id="2152829"/>
    <lineage>
        <taxon>Bacteria</taxon>
        <taxon>Pseudomonadati</taxon>
        <taxon>Aquificota</taxon>
        <taxon>Aquificia</taxon>
        <taxon>Aquificales</taxon>
        <taxon>Aquificaceae</taxon>
        <taxon>Hydrogenobacter</taxon>
    </lineage>
</organism>
<evidence type="ECO:0000256" key="15">
    <source>
        <dbReference type="ARBA" id="ARBA00030048"/>
    </source>
</evidence>
<evidence type="ECO:0000256" key="18">
    <source>
        <dbReference type="ARBA" id="ARBA00047493"/>
    </source>
</evidence>
<evidence type="ECO:0000256" key="21">
    <source>
        <dbReference type="ARBA" id="ARBA00049161"/>
    </source>
</evidence>
<evidence type="ECO:0000259" key="24">
    <source>
        <dbReference type="Pfam" id="PF08245"/>
    </source>
</evidence>
<evidence type="ECO:0000313" key="25">
    <source>
        <dbReference type="EMBL" id="HEW46030.1"/>
    </source>
</evidence>
<evidence type="ECO:0000256" key="1">
    <source>
        <dbReference type="ARBA" id="ARBA00001946"/>
    </source>
</evidence>
<comment type="caution">
    <text evidence="25">The sequence shown here is derived from an EMBL/GenBank/DDBJ whole genome shotgun (WGS) entry which is preliminary data.</text>
</comment>
<dbReference type="EC" id="6.3.2.17" evidence="7"/>
<dbReference type="AlphaFoldDB" id="A0A7C2ZEL1"/>
<dbReference type="PANTHER" id="PTHR11136:SF0">
    <property type="entry name" value="DIHYDROFOLATE SYNTHETASE-RELATED"/>
    <property type="match status" value="1"/>
</dbReference>
<evidence type="ECO:0000256" key="4">
    <source>
        <dbReference type="ARBA" id="ARBA00005150"/>
    </source>
</evidence>
<evidence type="ECO:0000256" key="11">
    <source>
        <dbReference type="ARBA" id="ARBA00022741"/>
    </source>
</evidence>
<dbReference type="SUPFAM" id="SSF53623">
    <property type="entry name" value="MurD-like peptide ligases, catalytic domain"/>
    <property type="match status" value="1"/>
</dbReference>
<protein>
    <recommendedName>
        <fullName evidence="8">Dihydrofolate synthase/folylpolyglutamate synthase</fullName>
        <ecNumber evidence="6">6.3.2.12</ecNumber>
        <ecNumber evidence="7">6.3.2.17</ecNumber>
    </recommendedName>
    <alternativeName>
        <fullName evidence="17">Folylpoly-gamma-glutamate synthetase-dihydrofolate synthetase</fullName>
    </alternativeName>
    <alternativeName>
        <fullName evidence="15">Folylpolyglutamate synthetase</fullName>
    </alternativeName>
    <alternativeName>
        <fullName evidence="16">Tetrahydrofolylpolyglutamate synthase</fullName>
    </alternativeName>
</protein>
<feature type="domain" description="Mur ligase central" evidence="24">
    <location>
        <begin position="39"/>
        <end position="160"/>
    </location>
</feature>
<dbReference type="GO" id="GO:0004326">
    <property type="term" value="F:tetrahydrofolylpolyglutamate synthase activity"/>
    <property type="evidence" value="ECO:0007669"/>
    <property type="project" value="UniProtKB-EC"/>
</dbReference>
<dbReference type="PANTHER" id="PTHR11136">
    <property type="entry name" value="FOLYLPOLYGLUTAMATE SYNTHASE-RELATED"/>
    <property type="match status" value="1"/>
</dbReference>
<comment type="catalytic activity">
    <reaction evidence="18">
        <text>(6S)-5,6,7,8-tetrahydrofolyl-(gamma-L-Glu)(n) + L-glutamate + ATP = (6S)-5,6,7,8-tetrahydrofolyl-(gamma-L-Glu)(n+1) + ADP + phosphate + H(+)</text>
        <dbReference type="Rhea" id="RHEA:10580"/>
        <dbReference type="Rhea" id="RHEA-COMP:14738"/>
        <dbReference type="Rhea" id="RHEA-COMP:14740"/>
        <dbReference type="ChEBI" id="CHEBI:15378"/>
        <dbReference type="ChEBI" id="CHEBI:29985"/>
        <dbReference type="ChEBI" id="CHEBI:30616"/>
        <dbReference type="ChEBI" id="CHEBI:43474"/>
        <dbReference type="ChEBI" id="CHEBI:141005"/>
        <dbReference type="ChEBI" id="CHEBI:456216"/>
        <dbReference type="EC" id="6.3.2.17"/>
    </reaction>
</comment>
<comment type="function">
    <text evidence="2">Functions in two distinct reactions of the de novo folate biosynthetic pathway. Catalyzes the addition of a glutamate residue to dihydropteroate (7,8-dihydropteroate or H2Pte) to form dihydrofolate (7,8-dihydrofolate monoglutamate or H2Pte-Glu). Also catalyzes successive additions of L-glutamate to tetrahydrofolate or 10-formyltetrahydrofolate or 5,10-methylenetetrahydrofolate, leading to folylpolyglutamate derivatives.</text>
</comment>
<comment type="catalytic activity">
    <reaction evidence="19">
        <text>10-formyltetrahydrofolyl-(gamma-L-Glu)(n) + L-glutamate + ATP = 10-formyltetrahydrofolyl-(gamma-L-Glu)(n+1) + ADP + phosphate + H(+)</text>
        <dbReference type="Rhea" id="RHEA:51904"/>
        <dbReference type="Rhea" id="RHEA-COMP:13088"/>
        <dbReference type="Rhea" id="RHEA-COMP:14300"/>
        <dbReference type="ChEBI" id="CHEBI:15378"/>
        <dbReference type="ChEBI" id="CHEBI:29985"/>
        <dbReference type="ChEBI" id="CHEBI:30616"/>
        <dbReference type="ChEBI" id="CHEBI:43474"/>
        <dbReference type="ChEBI" id="CHEBI:134413"/>
        <dbReference type="ChEBI" id="CHEBI:456216"/>
        <dbReference type="EC" id="6.3.2.17"/>
    </reaction>
</comment>
<dbReference type="GO" id="GO:0005737">
    <property type="term" value="C:cytoplasm"/>
    <property type="evidence" value="ECO:0007669"/>
    <property type="project" value="TreeGrafter"/>
</dbReference>
<dbReference type="PIRSF" id="PIRSF001563">
    <property type="entry name" value="Folylpolyglu_synth"/>
    <property type="match status" value="1"/>
</dbReference>
<keyword evidence="10" id="KW-0479">Metal-binding</keyword>
<evidence type="ECO:0000256" key="10">
    <source>
        <dbReference type="ARBA" id="ARBA00022723"/>
    </source>
</evidence>
<reference evidence="25" key="1">
    <citation type="journal article" date="2020" name="mSystems">
        <title>Genome- and Community-Level Interaction Insights into Carbon Utilization and Element Cycling Functions of Hydrothermarchaeota in Hydrothermal Sediment.</title>
        <authorList>
            <person name="Zhou Z."/>
            <person name="Liu Y."/>
            <person name="Xu W."/>
            <person name="Pan J."/>
            <person name="Luo Z.H."/>
            <person name="Li M."/>
        </authorList>
    </citation>
    <scope>NUCLEOTIDE SEQUENCE [LARGE SCALE GENOMIC DNA]</scope>
    <source>
        <strain evidence="25">SpSt-132</strain>
    </source>
</reference>
<dbReference type="GO" id="GO:0046656">
    <property type="term" value="P:folic acid biosynthetic process"/>
    <property type="evidence" value="ECO:0007669"/>
    <property type="project" value="UniProtKB-KW"/>
</dbReference>
<evidence type="ECO:0000256" key="8">
    <source>
        <dbReference type="ARBA" id="ARBA00019357"/>
    </source>
</evidence>
<evidence type="ECO:0000256" key="19">
    <source>
        <dbReference type="ARBA" id="ARBA00047808"/>
    </source>
</evidence>
<evidence type="ECO:0000256" key="7">
    <source>
        <dbReference type="ARBA" id="ARBA00013025"/>
    </source>
</evidence>
<gene>
    <name evidence="25" type="ORF">ENO47_05085</name>
</gene>
<evidence type="ECO:0000256" key="22">
    <source>
        <dbReference type="PIRNR" id="PIRNR001563"/>
    </source>
</evidence>
<dbReference type="GO" id="GO:0008841">
    <property type="term" value="F:dihydrofolate synthase activity"/>
    <property type="evidence" value="ECO:0007669"/>
    <property type="project" value="UniProtKB-EC"/>
</dbReference>
<proteinExistence type="inferred from homology"/>
<dbReference type="NCBIfam" id="TIGR01499">
    <property type="entry name" value="folC"/>
    <property type="match status" value="1"/>
</dbReference>
<dbReference type="Gene3D" id="3.40.1190.10">
    <property type="entry name" value="Mur-like, catalytic domain"/>
    <property type="match status" value="1"/>
</dbReference>
<keyword evidence="13" id="KW-0460">Magnesium</keyword>
<evidence type="ECO:0000256" key="20">
    <source>
        <dbReference type="ARBA" id="ARBA00049035"/>
    </source>
</evidence>
<dbReference type="EC" id="6.3.2.12" evidence="6"/>